<keyword evidence="3" id="KW-1185">Reference proteome</keyword>
<keyword evidence="1" id="KW-0472">Membrane</keyword>
<reference evidence="2 3" key="1">
    <citation type="submission" date="2024-11" db="EMBL/GenBank/DDBJ databases">
        <title>Adaptive evolution of stress response genes in parasites aligns with host niche diversity.</title>
        <authorList>
            <person name="Hahn C."/>
            <person name="Resl P."/>
        </authorList>
    </citation>
    <scope>NUCLEOTIDE SEQUENCE [LARGE SCALE GENOMIC DNA]</scope>
    <source>
        <strain evidence="2">EGGRZ-B1_66</strain>
        <tissue evidence="2">Body</tissue>
    </source>
</reference>
<evidence type="ECO:0000313" key="2">
    <source>
        <dbReference type="EMBL" id="KAL3312526.1"/>
    </source>
</evidence>
<accession>A0ABD2PYQ7</accession>
<sequence>MAEAGIDGSPLVVGSPSQTQMSKCIALDNDVNVTEKFEEDIENQLPTYMVTGQCEKFVDNENDTQSYRVCVLLKLQGMIHIYYEDKNDKLRCHMVPIQLDPTYNLNENPHNKSDEIAYNIQVSPGNLCDNITCTLTLNLNPQSINQWLLDQRVNFSKSDLSQPKTVTNFSVQTPFIENDSIRSWYKDYWVSKPKPSTSTSNWLLNFTCSVGAPQNEFSGIYSLHGVSLTYILSEKFGFRDLKPADAEREVVIANWTMHRMRARAEEHYICVHEVHVQLFETNNTRVNPYDNETAHYMKKNLHLLHSEAIRGLIVFEKVTHQLFSFIFNATRFHGDNTHCLADEKSEHTIPFITFGVLVLLVFCIGLLQCFNNCKEKEKASKKAEEEGLYVFQQHQQRYPYAPLPLHTQVETPPNFVKVLVSSSSDEEEQKQKPIFPLPRIRLTKSGLSSPTPSMLFNAAETIAEVTEDERKSSLESTKL</sequence>
<dbReference type="EMBL" id="JBJKFK010001663">
    <property type="protein sequence ID" value="KAL3312526.1"/>
    <property type="molecule type" value="Genomic_DNA"/>
</dbReference>
<dbReference type="AlphaFoldDB" id="A0ABD2PYQ7"/>
<gene>
    <name evidence="2" type="ORF">Ciccas_008880</name>
</gene>
<dbReference type="Proteomes" id="UP001626550">
    <property type="component" value="Unassembled WGS sequence"/>
</dbReference>
<name>A0ABD2PYQ7_9PLAT</name>
<keyword evidence="1" id="KW-0812">Transmembrane</keyword>
<feature type="transmembrane region" description="Helical" evidence="1">
    <location>
        <begin position="349"/>
        <end position="370"/>
    </location>
</feature>
<protein>
    <submittedName>
        <fullName evidence="2">Uncharacterized protein</fullName>
    </submittedName>
</protein>
<organism evidence="2 3">
    <name type="scientific">Cichlidogyrus casuarinus</name>
    <dbReference type="NCBI Taxonomy" id="1844966"/>
    <lineage>
        <taxon>Eukaryota</taxon>
        <taxon>Metazoa</taxon>
        <taxon>Spiralia</taxon>
        <taxon>Lophotrochozoa</taxon>
        <taxon>Platyhelminthes</taxon>
        <taxon>Monogenea</taxon>
        <taxon>Monopisthocotylea</taxon>
        <taxon>Dactylogyridea</taxon>
        <taxon>Ancyrocephalidae</taxon>
        <taxon>Cichlidogyrus</taxon>
    </lineage>
</organism>
<comment type="caution">
    <text evidence="2">The sequence shown here is derived from an EMBL/GenBank/DDBJ whole genome shotgun (WGS) entry which is preliminary data.</text>
</comment>
<keyword evidence="1" id="KW-1133">Transmembrane helix</keyword>
<evidence type="ECO:0000256" key="1">
    <source>
        <dbReference type="SAM" id="Phobius"/>
    </source>
</evidence>
<evidence type="ECO:0000313" key="3">
    <source>
        <dbReference type="Proteomes" id="UP001626550"/>
    </source>
</evidence>
<proteinExistence type="predicted"/>